<name>A0A1H6K1P9_9EURY</name>
<accession>A0A1H6K1P9</accession>
<evidence type="ECO:0000313" key="1">
    <source>
        <dbReference type="EMBL" id="SEH65463.1"/>
    </source>
</evidence>
<proteinExistence type="predicted"/>
<gene>
    <name evidence="1" type="ORF">SAMN05192561_1221</name>
</gene>
<protein>
    <submittedName>
        <fullName evidence="1">Uncharacterized protein</fullName>
    </submittedName>
</protein>
<dbReference type="Proteomes" id="UP000199215">
    <property type="component" value="Unassembled WGS sequence"/>
</dbReference>
<dbReference type="EMBL" id="FNWU01000022">
    <property type="protein sequence ID" value="SEH65463.1"/>
    <property type="molecule type" value="Genomic_DNA"/>
</dbReference>
<reference evidence="1 2" key="1">
    <citation type="submission" date="2016-10" db="EMBL/GenBank/DDBJ databases">
        <authorList>
            <person name="de Groot N.N."/>
        </authorList>
    </citation>
    <scope>NUCLEOTIDE SEQUENCE [LARGE SCALE GENOMIC DNA]</scope>
    <source>
        <strain evidence="1 2">IBRC-M10418</strain>
    </source>
</reference>
<keyword evidence="2" id="KW-1185">Reference proteome</keyword>
<evidence type="ECO:0000313" key="2">
    <source>
        <dbReference type="Proteomes" id="UP000199215"/>
    </source>
</evidence>
<sequence>MAKSEPVSTTRCLKPRRTVHEKLGVIYIVFLTEFPERDLCDLRRSPWIDAKMEHMVGFWIDGVQPELLVVTRITVSSRVM</sequence>
<organism evidence="1 2">
    <name type="scientific">Halopenitus malekzadehii</name>
    <dbReference type="NCBI Taxonomy" id="1267564"/>
    <lineage>
        <taxon>Archaea</taxon>
        <taxon>Methanobacteriati</taxon>
        <taxon>Methanobacteriota</taxon>
        <taxon>Stenosarchaea group</taxon>
        <taxon>Halobacteria</taxon>
        <taxon>Halobacteriales</taxon>
        <taxon>Haloferacaceae</taxon>
        <taxon>Halopenitus</taxon>
    </lineage>
</organism>
<dbReference type="AlphaFoldDB" id="A0A1H6K1P9"/>